<dbReference type="Gene3D" id="1.10.10.10">
    <property type="entry name" value="Winged helix-like DNA-binding domain superfamily/Winged helix DNA-binding domain"/>
    <property type="match status" value="1"/>
</dbReference>
<dbReference type="InterPro" id="IPR013587">
    <property type="entry name" value="Nitrate/nitrite_sensing"/>
</dbReference>
<feature type="domain" description="ANTAR" evidence="2">
    <location>
        <begin position="359"/>
        <end position="420"/>
    </location>
</feature>
<dbReference type="SUPFAM" id="SSF52172">
    <property type="entry name" value="CheY-like"/>
    <property type="match status" value="1"/>
</dbReference>
<protein>
    <submittedName>
        <fullName evidence="3">ANTAR domain-containing protein</fullName>
    </submittedName>
</protein>
<reference evidence="3 4" key="1">
    <citation type="submission" date="2019-06" db="EMBL/GenBank/DDBJ databases">
        <title>Draft genome of Aliikangiella marina GYP-15.</title>
        <authorList>
            <person name="Wang G."/>
        </authorList>
    </citation>
    <scope>NUCLEOTIDE SEQUENCE [LARGE SCALE GENOMIC DNA]</scope>
    <source>
        <strain evidence="3 4">GYP-15</strain>
    </source>
</reference>
<evidence type="ECO:0000256" key="1">
    <source>
        <dbReference type="SAM" id="Coils"/>
    </source>
</evidence>
<organism evidence="3 4">
    <name type="scientific">Aliikangiella marina</name>
    <dbReference type="NCBI Taxonomy" id="1712262"/>
    <lineage>
        <taxon>Bacteria</taxon>
        <taxon>Pseudomonadati</taxon>
        <taxon>Pseudomonadota</taxon>
        <taxon>Gammaproteobacteria</taxon>
        <taxon>Oceanospirillales</taxon>
        <taxon>Pleioneaceae</taxon>
        <taxon>Aliikangiella</taxon>
    </lineage>
</organism>
<evidence type="ECO:0000259" key="2">
    <source>
        <dbReference type="PROSITE" id="PS50921"/>
    </source>
</evidence>
<evidence type="ECO:0000313" key="3">
    <source>
        <dbReference type="EMBL" id="TQV76846.1"/>
    </source>
</evidence>
<dbReference type="OrthoDB" id="9782798at2"/>
<proteinExistence type="predicted"/>
<dbReference type="InterPro" id="IPR005561">
    <property type="entry name" value="ANTAR"/>
</dbReference>
<dbReference type="Pfam" id="PF08376">
    <property type="entry name" value="NIT"/>
    <property type="match status" value="1"/>
</dbReference>
<dbReference type="RefSeq" id="WP_142888206.1">
    <property type="nucleotide sequence ID" value="NZ_VIKR01000001.1"/>
</dbReference>
<keyword evidence="4" id="KW-1185">Reference proteome</keyword>
<dbReference type="EMBL" id="VIKR01000001">
    <property type="protein sequence ID" value="TQV76846.1"/>
    <property type="molecule type" value="Genomic_DNA"/>
</dbReference>
<accession>A0A545TI35</accession>
<dbReference type="GO" id="GO:0003723">
    <property type="term" value="F:RNA binding"/>
    <property type="evidence" value="ECO:0007669"/>
    <property type="project" value="InterPro"/>
</dbReference>
<dbReference type="Pfam" id="PF03861">
    <property type="entry name" value="ANTAR"/>
    <property type="match status" value="1"/>
</dbReference>
<dbReference type="AlphaFoldDB" id="A0A545TI35"/>
<feature type="coiled-coil region" evidence="1">
    <location>
        <begin position="345"/>
        <end position="379"/>
    </location>
</feature>
<gene>
    <name evidence="3" type="ORF">FLL45_02500</name>
</gene>
<dbReference type="InterPro" id="IPR011006">
    <property type="entry name" value="CheY-like_superfamily"/>
</dbReference>
<name>A0A545TI35_9GAMM</name>
<dbReference type="PROSITE" id="PS50921">
    <property type="entry name" value="ANTAR"/>
    <property type="match status" value="1"/>
</dbReference>
<keyword evidence="1" id="KW-0175">Coiled coil</keyword>
<evidence type="ECO:0000313" key="4">
    <source>
        <dbReference type="Proteomes" id="UP000317839"/>
    </source>
</evidence>
<dbReference type="InterPro" id="IPR036388">
    <property type="entry name" value="WH-like_DNA-bd_sf"/>
</dbReference>
<dbReference type="SMART" id="SM01012">
    <property type="entry name" value="ANTAR"/>
    <property type="match status" value="1"/>
</dbReference>
<comment type="caution">
    <text evidence="3">The sequence shown here is derived from an EMBL/GenBank/DDBJ whole genome shotgun (WGS) entry which is preliminary data.</text>
</comment>
<dbReference type="Proteomes" id="UP000317839">
    <property type="component" value="Unassembled WGS sequence"/>
</dbReference>
<sequence>MEQSNLTKRLLIASKKSDLDALRQIEYSSELFVSVTDLMHELQRERGTSSIYLASSGKRFIKRRKNQLLRSDQSIEKFLSVVNDFLITPELYGNNSRLLTSSAIASYQIDYLYSLRKKITEVSIDPWQSIDFYTQLINGLSAVIVDYVEVSKNPEITRQLIALINFIQGKDFAGQERAWTGIGFVKCRFDNSVMDKIQHLQEIQENRFDVFCDLVKTEHKATWLQLTDSSINHDVIRFRNIVNRLGAQSSIDDGLSEVWYEITTKRIDEMYKIEKALTNELTNSVKLLVEEAANELATHETLVLTDRSQNLSKTNHSSLPYHPELFGSHYNFWGQIESLNNLSSNNTLQNLLHKQANRLDEMNDELIQLRQSLNDQKIIDRAKLVLITKKNITETEAYKQIRSKAMSNNVKVTEIAQRIIDNYL</sequence>